<dbReference type="EMBL" id="WJQU01000003">
    <property type="protein sequence ID" value="KAJ6639940.1"/>
    <property type="molecule type" value="Genomic_DNA"/>
</dbReference>
<dbReference type="OrthoDB" id="2139606at2759"/>
<keyword evidence="5" id="KW-0812">Transmembrane</keyword>
<dbReference type="PANTHER" id="PTHR11214:SF235">
    <property type="entry name" value="HEXOSYLTRANSFERASE"/>
    <property type="match status" value="1"/>
</dbReference>
<evidence type="ECO:0000256" key="5">
    <source>
        <dbReference type="ARBA" id="ARBA00022692"/>
    </source>
</evidence>
<evidence type="ECO:0000313" key="12">
    <source>
        <dbReference type="EMBL" id="KAJ6639940.1"/>
    </source>
</evidence>
<evidence type="ECO:0000256" key="9">
    <source>
        <dbReference type="ARBA" id="ARBA00023136"/>
    </source>
</evidence>
<sequence length="355" mass="40593">MKTVKYKLIVAVGLCGTVLLWISIYGDYDLTMPNYILKQNLTGNVPNDTLMNLQNFEYIINNASICSTTKGPKDSSAVIMVHSSRGNSEQRYAIRNTWGSIKIFKKWHLHLVFLLGNDPLSSSETDAQIIKESNEHGDMIIGNFIDSYHNLTYKHLMGYKWVSSFCPSATFILKTDDDIFADIFQVVEVIFVELMTTNNTYACLNMNGNKPIRDPKSKWYVSRDVYPIDTYPAFCSGSAYLVKAKDAKKIYDVSNSTKFFWIDDVFVTGILRSKYGELANDTVSGSLNILYTMKRHHLSNKNEIIEWCKKGLLTTQLSFTFVLLTKNDFVSDMFCLWNKIRLMRYAMNAAVIEVK</sequence>
<dbReference type="AlphaFoldDB" id="A0A9Q0MXY4"/>
<accession>A0A9Q0MXY4</accession>
<keyword evidence="4" id="KW-0808">Transferase</keyword>
<keyword evidence="9" id="KW-0472">Membrane</keyword>
<reference evidence="12" key="1">
    <citation type="submission" date="2022-07" db="EMBL/GenBank/DDBJ databases">
        <authorList>
            <person name="Trinca V."/>
            <person name="Uliana J.V.C."/>
            <person name="Torres T.T."/>
            <person name="Ward R.J."/>
            <person name="Monesi N."/>
        </authorList>
    </citation>
    <scope>NUCLEOTIDE SEQUENCE</scope>
    <source>
        <strain evidence="12">HSMRA1968</strain>
        <tissue evidence="12">Whole embryos</tissue>
    </source>
</reference>
<keyword evidence="8 11" id="KW-0333">Golgi apparatus</keyword>
<dbReference type="Gene3D" id="3.90.550.50">
    <property type="match status" value="1"/>
</dbReference>
<evidence type="ECO:0000256" key="4">
    <source>
        <dbReference type="ARBA" id="ARBA00022679"/>
    </source>
</evidence>
<evidence type="ECO:0000256" key="10">
    <source>
        <dbReference type="ARBA" id="ARBA00023180"/>
    </source>
</evidence>
<dbReference type="Pfam" id="PF01762">
    <property type="entry name" value="Galactosyl_T"/>
    <property type="match status" value="1"/>
</dbReference>
<dbReference type="InterPro" id="IPR002659">
    <property type="entry name" value="Glyco_trans_31"/>
</dbReference>
<evidence type="ECO:0000256" key="2">
    <source>
        <dbReference type="ARBA" id="ARBA00008661"/>
    </source>
</evidence>
<proteinExistence type="inferred from homology"/>
<dbReference type="GO" id="GO:0006493">
    <property type="term" value="P:protein O-linked glycosylation"/>
    <property type="evidence" value="ECO:0007669"/>
    <property type="project" value="TreeGrafter"/>
</dbReference>
<evidence type="ECO:0000256" key="3">
    <source>
        <dbReference type="ARBA" id="ARBA00022676"/>
    </source>
</evidence>
<evidence type="ECO:0000256" key="6">
    <source>
        <dbReference type="ARBA" id="ARBA00022968"/>
    </source>
</evidence>
<keyword evidence="7" id="KW-1133">Transmembrane helix</keyword>
<name>A0A9Q0MXY4_9DIPT</name>
<evidence type="ECO:0000256" key="8">
    <source>
        <dbReference type="ARBA" id="ARBA00023034"/>
    </source>
</evidence>
<keyword evidence="13" id="KW-1185">Reference proteome</keyword>
<dbReference type="Proteomes" id="UP001151699">
    <property type="component" value="Chromosome X"/>
</dbReference>
<evidence type="ECO:0000256" key="7">
    <source>
        <dbReference type="ARBA" id="ARBA00022989"/>
    </source>
</evidence>
<gene>
    <name evidence="12" type="primary">B3GALT5_4</name>
    <name evidence="12" type="ORF">Bhyg_12687</name>
</gene>
<keyword evidence="6" id="KW-0735">Signal-anchor</keyword>
<evidence type="ECO:0000256" key="1">
    <source>
        <dbReference type="ARBA" id="ARBA00004323"/>
    </source>
</evidence>
<dbReference type="FunFam" id="3.90.550.50:FF:000001">
    <property type="entry name" value="Hexosyltransferase"/>
    <property type="match status" value="1"/>
</dbReference>
<comment type="subcellular location">
    <subcellularLocation>
        <location evidence="1 11">Golgi apparatus membrane</location>
        <topology evidence="1 11">Single-pass type II membrane protein</topology>
    </subcellularLocation>
</comment>
<dbReference type="PANTHER" id="PTHR11214">
    <property type="entry name" value="BETA-1,3-N-ACETYLGLUCOSAMINYLTRANSFERASE"/>
    <property type="match status" value="1"/>
</dbReference>
<comment type="caution">
    <text evidence="12">The sequence shown here is derived from an EMBL/GenBank/DDBJ whole genome shotgun (WGS) entry which is preliminary data.</text>
</comment>
<organism evidence="12 13">
    <name type="scientific">Pseudolycoriella hygida</name>
    <dbReference type="NCBI Taxonomy" id="35572"/>
    <lineage>
        <taxon>Eukaryota</taxon>
        <taxon>Metazoa</taxon>
        <taxon>Ecdysozoa</taxon>
        <taxon>Arthropoda</taxon>
        <taxon>Hexapoda</taxon>
        <taxon>Insecta</taxon>
        <taxon>Pterygota</taxon>
        <taxon>Neoptera</taxon>
        <taxon>Endopterygota</taxon>
        <taxon>Diptera</taxon>
        <taxon>Nematocera</taxon>
        <taxon>Sciaroidea</taxon>
        <taxon>Sciaridae</taxon>
        <taxon>Pseudolycoriella</taxon>
    </lineage>
</organism>
<comment type="similarity">
    <text evidence="2 11">Belongs to the glycosyltransferase 31 family.</text>
</comment>
<protein>
    <recommendedName>
        <fullName evidence="11">Hexosyltransferase</fullName>
        <ecNumber evidence="11">2.4.1.-</ecNumber>
    </recommendedName>
</protein>
<dbReference type="GO" id="GO:0000139">
    <property type="term" value="C:Golgi membrane"/>
    <property type="evidence" value="ECO:0007669"/>
    <property type="project" value="UniProtKB-SubCell"/>
</dbReference>
<keyword evidence="3 11" id="KW-0328">Glycosyltransferase</keyword>
<evidence type="ECO:0000313" key="13">
    <source>
        <dbReference type="Proteomes" id="UP001151699"/>
    </source>
</evidence>
<evidence type="ECO:0000256" key="11">
    <source>
        <dbReference type="RuleBase" id="RU363063"/>
    </source>
</evidence>
<dbReference type="GO" id="GO:0016758">
    <property type="term" value="F:hexosyltransferase activity"/>
    <property type="evidence" value="ECO:0007669"/>
    <property type="project" value="InterPro"/>
</dbReference>
<dbReference type="EC" id="2.4.1.-" evidence="11"/>
<keyword evidence="10" id="KW-0325">Glycoprotein</keyword>